<accession>A0A923MGI0</accession>
<name>A0A923MGI0_9FIRM</name>
<evidence type="ECO:0000313" key="16">
    <source>
        <dbReference type="EMBL" id="MBC5769029.1"/>
    </source>
</evidence>
<comment type="pathway">
    <text evidence="3">Amino-acid biosynthesis; L-valine biosynthesis; L-valine from pyruvate: step 4/4.</text>
</comment>
<dbReference type="AlphaFoldDB" id="A0A923MGI0"/>
<comment type="pathway">
    <text evidence="2">Amino-acid biosynthesis; L-isoleucine biosynthesis; L-isoleucine from 2-oxobutanoate: step 4/4.</text>
</comment>
<dbReference type="NCBIfam" id="NF009897">
    <property type="entry name" value="PRK13357.1"/>
    <property type="match status" value="1"/>
</dbReference>
<evidence type="ECO:0000256" key="5">
    <source>
        <dbReference type="ARBA" id="ARBA00009320"/>
    </source>
</evidence>
<dbReference type="RefSeq" id="WP_187013419.1">
    <property type="nucleotide sequence ID" value="NZ_JACOQI010000001.1"/>
</dbReference>
<dbReference type="InterPro" id="IPR036038">
    <property type="entry name" value="Aminotransferase-like"/>
</dbReference>
<dbReference type="GO" id="GO:0008652">
    <property type="term" value="P:amino acid biosynthetic process"/>
    <property type="evidence" value="ECO:0007669"/>
    <property type="project" value="UniProtKB-KW"/>
</dbReference>
<keyword evidence="9 16" id="KW-0808">Transferase</keyword>
<evidence type="ECO:0000256" key="12">
    <source>
        <dbReference type="ARBA" id="ARBA00048212"/>
    </source>
</evidence>
<dbReference type="EMBL" id="JACOQI010000001">
    <property type="protein sequence ID" value="MBC5769029.1"/>
    <property type="molecule type" value="Genomic_DNA"/>
</dbReference>
<evidence type="ECO:0000256" key="3">
    <source>
        <dbReference type="ARBA" id="ARBA00004931"/>
    </source>
</evidence>
<dbReference type="InterPro" id="IPR005786">
    <property type="entry name" value="B_amino_transII"/>
</dbReference>
<proteinExistence type="inferred from homology"/>
<evidence type="ECO:0000256" key="7">
    <source>
        <dbReference type="ARBA" id="ARBA00022576"/>
    </source>
</evidence>
<dbReference type="PANTHER" id="PTHR11825:SF44">
    <property type="entry name" value="BRANCHED-CHAIN-AMINO-ACID AMINOTRANSFERASE"/>
    <property type="match status" value="1"/>
</dbReference>
<evidence type="ECO:0000256" key="10">
    <source>
        <dbReference type="ARBA" id="ARBA00022898"/>
    </source>
</evidence>
<dbReference type="NCBIfam" id="TIGR01123">
    <property type="entry name" value="ilvE_II"/>
    <property type="match status" value="1"/>
</dbReference>
<dbReference type="SUPFAM" id="SSF56752">
    <property type="entry name" value="D-aminoacid aminotransferase-like PLP-dependent enzymes"/>
    <property type="match status" value="1"/>
</dbReference>
<evidence type="ECO:0000313" key="17">
    <source>
        <dbReference type="Proteomes" id="UP000620327"/>
    </source>
</evidence>
<comment type="similarity">
    <text evidence="5">Belongs to the class-IV pyridoxal-phosphate-dependent aminotransferase family.</text>
</comment>
<keyword evidence="11" id="KW-0100">Branched-chain amino acid biosynthesis</keyword>
<dbReference type="CDD" id="cd01557">
    <property type="entry name" value="BCAT_beta_family"/>
    <property type="match status" value="1"/>
</dbReference>
<evidence type="ECO:0000256" key="2">
    <source>
        <dbReference type="ARBA" id="ARBA00004824"/>
    </source>
</evidence>
<dbReference type="Proteomes" id="UP000620327">
    <property type="component" value="Unassembled WGS sequence"/>
</dbReference>
<dbReference type="PIRSF" id="PIRSF006468">
    <property type="entry name" value="BCAT1"/>
    <property type="match status" value="1"/>
</dbReference>
<evidence type="ECO:0000256" key="14">
    <source>
        <dbReference type="ARBA" id="ARBA00049229"/>
    </source>
</evidence>
<evidence type="ECO:0000256" key="13">
    <source>
        <dbReference type="ARBA" id="ARBA00048798"/>
    </source>
</evidence>
<dbReference type="Pfam" id="PF01063">
    <property type="entry name" value="Aminotran_4"/>
    <property type="match status" value="1"/>
</dbReference>
<dbReference type="Gene3D" id="3.20.10.10">
    <property type="entry name" value="D-amino Acid Aminotransferase, subunit A, domain 2"/>
    <property type="match status" value="1"/>
</dbReference>
<evidence type="ECO:0000256" key="9">
    <source>
        <dbReference type="ARBA" id="ARBA00022679"/>
    </source>
</evidence>
<organism evidence="16 17">
    <name type="scientific">Dysosmobacter segnis</name>
    <dbReference type="NCBI Taxonomy" id="2763042"/>
    <lineage>
        <taxon>Bacteria</taxon>
        <taxon>Bacillati</taxon>
        <taxon>Bacillota</taxon>
        <taxon>Clostridia</taxon>
        <taxon>Eubacteriales</taxon>
        <taxon>Oscillospiraceae</taxon>
        <taxon>Dysosmobacter</taxon>
    </lineage>
</organism>
<reference evidence="16" key="1">
    <citation type="submission" date="2020-08" db="EMBL/GenBank/DDBJ databases">
        <title>Genome public.</title>
        <authorList>
            <person name="Liu C."/>
            <person name="Sun Q."/>
        </authorList>
    </citation>
    <scope>NUCLEOTIDE SEQUENCE</scope>
    <source>
        <strain evidence="16">BX15</strain>
    </source>
</reference>
<evidence type="ECO:0000256" key="1">
    <source>
        <dbReference type="ARBA" id="ARBA00001933"/>
    </source>
</evidence>
<evidence type="ECO:0000256" key="15">
    <source>
        <dbReference type="PIRSR" id="PIRSR006468-1"/>
    </source>
</evidence>
<evidence type="ECO:0000256" key="8">
    <source>
        <dbReference type="ARBA" id="ARBA00022605"/>
    </source>
</evidence>
<keyword evidence="8" id="KW-0028">Amino-acid biosynthesis</keyword>
<dbReference type="InterPro" id="IPR043131">
    <property type="entry name" value="BCAT-like_N"/>
</dbReference>
<comment type="caution">
    <text evidence="16">The sequence shown here is derived from an EMBL/GenBank/DDBJ whole genome shotgun (WGS) entry which is preliminary data.</text>
</comment>
<dbReference type="InterPro" id="IPR001544">
    <property type="entry name" value="Aminotrans_IV"/>
</dbReference>
<dbReference type="GO" id="GO:0004084">
    <property type="term" value="F:branched-chain-amino-acid transaminase activity"/>
    <property type="evidence" value="ECO:0007669"/>
    <property type="project" value="UniProtKB-EC"/>
</dbReference>
<dbReference type="GO" id="GO:0009082">
    <property type="term" value="P:branched-chain amino acid biosynthetic process"/>
    <property type="evidence" value="ECO:0007669"/>
    <property type="project" value="UniProtKB-KW"/>
</dbReference>
<keyword evidence="10" id="KW-0663">Pyridoxal phosphate</keyword>
<comment type="catalytic activity">
    <reaction evidence="13">
        <text>L-isoleucine + 2-oxoglutarate = (S)-3-methyl-2-oxopentanoate + L-glutamate</text>
        <dbReference type="Rhea" id="RHEA:24801"/>
        <dbReference type="ChEBI" id="CHEBI:16810"/>
        <dbReference type="ChEBI" id="CHEBI:29985"/>
        <dbReference type="ChEBI" id="CHEBI:35146"/>
        <dbReference type="ChEBI" id="CHEBI:58045"/>
        <dbReference type="EC" id="2.6.1.42"/>
    </reaction>
</comment>
<evidence type="ECO:0000256" key="4">
    <source>
        <dbReference type="ARBA" id="ARBA00005072"/>
    </source>
</evidence>
<protein>
    <recommendedName>
        <fullName evidence="6">branched-chain-amino-acid transaminase</fullName>
        <ecNumber evidence="6">2.6.1.42</ecNumber>
    </recommendedName>
</protein>
<comment type="catalytic activity">
    <reaction evidence="12">
        <text>L-valine + 2-oxoglutarate = 3-methyl-2-oxobutanoate + L-glutamate</text>
        <dbReference type="Rhea" id="RHEA:24813"/>
        <dbReference type="ChEBI" id="CHEBI:11851"/>
        <dbReference type="ChEBI" id="CHEBI:16810"/>
        <dbReference type="ChEBI" id="CHEBI:29985"/>
        <dbReference type="ChEBI" id="CHEBI:57762"/>
        <dbReference type="EC" id="2.6.1.42"/>
    </reaction>
</comment>
<dbReference type="InterPro" id="IPR043132">
    <property type="entry name" value="BCAT-like_C"/>
</dbReference>
<comment type="catalytic activity">
    <reaction evidence="14">
        <text>L-leucine + 2-oxoglutarate = 4-methyl-2-oxopentanoate + L-glutamate</text>
        <dbReference type="Rhea" id="RHEA:18321"/>
        <dbReference type="ChEBI" id="CHEBI:16810"/>
        <dbReference type="ChEBI" id="CHEBI:17865"/>
        <dbReference type="ChEBI" id="CHEBI:29985"/>
        <dbReference type="ChEBI" id="CHEBI:57427"/>
        <dbReference type="EC" id="2.6.1.42"/>
    </reaction>
</comment>
<evidence type="ECO:0000256" key="6">
    <source>
        <dbReference type="ARBA" id="ARBA00013053"/>
    </source>
</evidence>
<keyword evidence="7 16" id="KW-0032">Aminotransferase</keyword>
<feature type="modified residue" description="N6-(pyridoxal phosphate)lysine" evidence="15">
    <location>
        <position position="194"/>
    </location>
</feature>
<comment type="pathway">
    <text evidence="4">Amino-acid biosynthesis; L-leucine biosynthesis; L-leucine from 3-methyl-2-oxobutanoate: step 4/4.</text>
</comment>
<keyword evidence="17" id="KW-1185">Reference proteome</keyword>
<comment type="cofactor">
    <cofactor evidence="1">
        <name>pyridoxal 5'-phosphate</name>
        <dbReference type="ChEBI" id="CHEBI:597326"/>
    </cofactor>
</comment>
<dbReference type="Gene3D" id="3.30.470.10">
    <property type="match status" value="1"/>
</dbReference>
<sequence>MYISITKTTHPGTLLPSDQLGFGIHYTDHMFIMDYSDEKGWYDPRIVPFQNISLSPAACVFHYGAEVFEGLKAYRRPDGEVQLFRPWDNMERMKNSAIRLGLPVVPPEDALEAVKALVKVDERWVPSDPGTSLYIRPFLYGTDAKLGLHGVHTAQFIIILSPVGSYFDNGMEPVKIIVETEDVRAIRGGTGEAKCGGNYGASNRAGERAFANGYSQVLWLDGVEHKYVEEGGGMNVVFKINGRIITPMLTGSILPGVTRRSCLQLFEDWGMPVEERLISVDELFEAAANGTLEEAMCVGTAAVICPIGELTYEGKAYTINNFQTGPLAQKLYDTLTGIQWGTQPDPHGWTCKV</sequence>
<evidence type="ECO:0000256" key="11">
    <source>
        <dbReference type="ARBA" id="ARBA00023304"/>
    </source>
</evidence>
<dbReference type="InterPro" id="IPR033939">
    <property type="entry name" value="BCAT_family"/>
</dbReference>
<gene>
    <name evidence="16" type="ORF">H8Z83_01520</name>
</gene>
<dbReference type="PANTHER" id="PTHR11825">
    <property type="entry name" value="SUBGROUP IIII AMINOTRANSFERASE"/>
    <property type="match status" value="1"/>
</dbReference>
<dbReference type="EC" id="2.6.1.42" evidence="6"/>